<gene>
    <name evidence="1" type="ORF">SAMN05216258_105195</name>
</gene>
<dbReference type="InterPro" id="IPR008257">
    <property type="entry name" value="Pept_M19"/>
</dbReference>
<dbReference type="AlphaFoldDB" id="A0A1I3GJ92"/>
<keyword evidence="2" id="KW-1185">Reference proteome</keyword>
<dbReference type="SUPFAM" id="SSF51556">
    <property type="entry name" value="Metallo-dependent hydrolases"/>
    <property type="match status" value="1"/>
</dbReference>
<dbReference type="GO" id="GO:0006508">
    <property type="term" value="P:proteolysis"/>
    <property type="evidence" value="ECO:0007669"/>
    <property type="project" value="InterPro"/>
</dbReference>
<sequence length="353" mass="38115">MSATPPVFDGHNDVLLKLWRAEEGGQSPEDLFIEGCGGHLDLPRIQAGGLGGGFFACFAPNDDFSMGFGRDDDPNGYSVPLPDDLPRSRALEITMAEAGILLRLQARGALSVVRTAAEIETCLAEGRVAAILHIEGAEAIDPELRVLDVLEAAGLRSLGPVWSRNNIFAHGAPFRFPSTPDTGPGLTELGRELVRECDRRGIMIDLSHITETGFWDVAEVSSKPLVATHSNAHAICPHARNLTDRQLDAIRERDGMVGVNLATGFLRPDGRMAEMETLDPLIAHFAYLVERVGEDRVGLGSDFDGARIPSPIRDAAGLPALREALEAAGMGGELLEKLCWKNWTRVLRATWGA</sequence>
<dbReference type="Pfam" id="PF01244">
    <property type="entry name" value="Peptidase_M19"/>
    <property type="match status" value="1"/>
</dbReference>
<dbReference type="Gene3D" id="3.20.20.140">
    <property type="entry name" value="Metal-dependent hydrolases"/>
    <property type="match status" value="1"/>
</dbReference>
<evidence type="ECO:0000313" key="2">
    <source>
        <dbReference type="Proteomes" id="UP000199377"/>
    </source>
</evidence>
<dbReference type="CDD" id="cd01301">
    <property type="entry name" value="rDP_like"/>
    <property type="match status" value="1"/>
</dbReference>
<dbReference type="OrthoDB" id="9804920at2"/>
<protein>
    <submittedName>
        <fullName evidence="1">Dipeptidase AC. Metallo peptidase. MEROPS family M19</fullName>
    </submittedName>
</protein>
<dbReference type="PANTHER" id="PTHR10443:SF12">
    <property type="entry name" value="DIPEPTIDASE"/>
    <property type="match status" value="1"/>
</dbReference>
<dbReference type="RefSeq" id="WP_092860029.1">
    <property type="nucleotide sequence ID" value="NZ_FOQH01000005.1"/>
</dbReference>
<proteinExistence type="predicted"/>
<dbReference type="EMBL" id="FOQH01000005">
    <property type="protein sequence ID" value="SFI23558.1"/>
    <property type="molecule type" value="Genomic_DNA"/>
</dbReference>
<dbReference type="PANTHER" id="PTHR10443">
    <property type="entry name" value="MICROSOMAL DIPEPTIDASE"/>
    <property type="match status" value="1"/>
</dbReference>
<evidence type="ECO:0000313" key="1">
    <source>
        <dbReference type="EMBL" id="SFI23558.1"/>
    </source>
</evidence>
<reference evidence="1 2" key="1">
    <citation type="submission" date="2016-10" db="EMBL/GenBank/DDBJ databases">
        <authorList>
            <person name="de Groot N.N."/>
        </authorList>
    </citation>
    <scope>NUCLEOTIDE SEQUENCE [LARGE SCALE GENOMIC DNA]</scope>
    <source>
        <strain evidence="1 2">CGMCC 1.11030</strain>
    </source>
</reference>
<dbReference type="GO" id="GO:0070573">
    <property type="term" value="F:metallodipeptidase activity"/>
    <property type="evidence" value="ECO:0007669"/>
    <property type="project" value="InterPro"/>
</dbReference>
<dbReference type="Proteomes" id="UP000199377">
    <property type="component" value="Unassembled WGS sequence"/>
</dbReference>
<dbReference type="InterPro" id="IPR032466">
    <property type="entry name" value="Metal_Hydrolase"/>
</dbReference>
<organism evidence="1 2">
    <name type="scientific">Albimonas pacifica</name>
    <dbReference type="NCBI Taxonomy" id="1114924"/>
    <lineage>
        <taxon>Bacteria</taxon>
        <taxon>Pseudomonadati</taxon>
        <taxon>Pseudomonadota</taxon>
        <taxon>Alphaproteobacteria</taxon>
        <taxon>Rhodobacterales</taxon>
        <taxon>Paracoccaceae</taxon>
        <taxon>Albimonas</taxon>
    </lineage>
</organism>
<dbReference type="STRING" id="1114924.SAMN05216258_105195"/>
<name>A0A1I3GJ92_9RHOB</name>
<accession>A0A1I3GJ92</accession>
<dbReference type="PROSITE" id="PS51365">
    <property type="entry name" value="RENAL_DIPEPTIDASE_2"/>
    <property type="match status" value="1"/>
</dbReference>